<dbReference type="CDD" id="cd12797">
    <property type="entry name" value="M23_peptidase"/>
    <property type="match status" value="1"/>
</dbReference>
<dbReference type="Pfam" id="PF01551">
    <property type="entry name" value="Peptidase_M23"/>
    <property type="match status" value="1"/>
</dbReference>
<reference evidence="2 3" key="1">
    <citation type="submission" date="2019-03" db="EMBL/GenBank/DDBJ databases">
        <title>Genomic Encyclopedia of Type Strains, Phase IV (KMG-IV): sequencing the most valuable type-strain genomes for metagenomic binning, comparative biology and taxonomic classification.</title>
        <authorList>
            <person name="Goeker M."/>
        </authorList>
    </citation>
    <scope>NUCLEOTIDE SEQUENCE [LARGE SCALE GENOMIC DNA]</scope>
    <source>
        <strain evidence="2 3">DSM 24176</strain>
    </source>
</reference>
<accession>A0A4R1N5L0</accession>
<dbReference type="Gene3D" id="2.70.70.10">
    <property type="entry name" value="Glucose Permease (Domain IIA)"/>
    <property type="match status" value="1"/>
</dbReference>
<evidence type="ECO:0000313" key="3">
    <source>
        <dbReference type="Proteomes" id="UP000294545"/>
    </source>
</evidence>
<dbReference type="PANTHER" id="PTHR21666:SF270">
    <property type="entry name" value="MUREIN HYDROLASE ACTIVATOR ENVC"/>
    <property type="match status" value="1"/>
</dbReference>
<gene>
    <name evidence="2" type="ORF">EDC19_0699</name>
</gene>
<keyword evidence="3" id="KW-1185">Reference proteome</keyword>
<dbReference type="InterPro" id="IPR050570">
    <property type="entry name" value="Cell_wall_metabolism_enzyme"/>
</dbReference>
<evidence type="ECO:0000259" key="1">
    <source>
        <dbReference type="Pfam" id="PF01551"/>
    </source>
</evidence>
<evidence type="ECO:0000313" key="2">
    <source>
        <dbReference type="EMBL" id="TCK98279.1"/>
    </source>
</evidence>
<dbReference type="AlphaFoldDB" id="A0A4R1N5L0"/>
<proteinExistence type="predicted"/>
<dbReference type="SUPFAM" id="SSF51261">
    <property type="entry name" value="Duplicated hybrid motif"/>
    <property type="match status" value="1"/>
</dbReference>
<dbReference type="GO" id="GO:0004222">
    <property type="term" value="F:metalloendopeptidase activity"/>
    <property type="evidence" value="ECO:0007669"/>
    <property type="project" value="TreeGrafter"/>
</dbReference>
<feature type="domain" description="M23ase beta-sheet core" evidence="1">
    <location>
        <begin position="168"/>
        <end position="267"/>
    </location>
</feature>
<comment type="caution">
    <text evidence="2">The sequence shown here is derived from an EMBL/GenBank/DDBJ whole genome shotgun (WGS) entry which is preliminary data.</text>
</comment>
<sequence length="297" mass="34771">MLLRKYGFNYKKRIRRKYKSNSIIKQTLLIIMLLSLISNFCISRLYLIREPIAIKSYDLEAIANFHIHNDVLVAIEDYAIEEEKDFYDVLVNTMIHYDFSALDEDIIDLNKVKKVKQNNEYEALVGLYQMILEDIRFFPIAYNLNSQYEEYYYGDTWLASRSYGGERLHYGTDIMDSNNTRGYLPIVSMTDGVVENIGWLEKGGYRIGVRAPSGAYFYYAHLYTYTGDINQGDTIKAGELLGFMGDSGYGEEGTIGMFDVHLHMGISVPLKHQSEEYWVNPYWILRYIEDNKINFWY</sequence>
<dbReference type="InterPro" id="IPR016047">
    <property type="entry name" value="M23ase_b-sheet_dom"/>
</dbReference>
<protein>
    <submittedName>
        <fullName evidence="2">Peptidase M23-like protein</fullName>
    </submittedName>
</protein>
<dbReference type="PANTHER" id="PTHR21666">
    <property type="entry name" value="PEPTIDASE-RELATED"/>
    <property type="match status" value="1"/>
</dbReference>
<dbReference type="EMBL" id="SMGQ01000011">
    <property type="protein sequence ID" value="TCK98279.1"/>
    <property type="molecule type" value="Genomic_DNA"/>
</dbReference>
<dbReference type="Proteomes" id="UP000294545">
    <property type="component" value="Unassembled WGS sequence"/>
</dbReference>
<organism evidence="2 3">
    <name type="scientific">Natranaerovirga hydrolytica</name>
    <dbReference type="NCBI Taxonomy" id="680378"/>
    <lineage>
        <taxon>Bacteria</taxon>
        <taxon>Bacillati</taxon>
        <taxon>Bacillota</taxon>
        <taxon>Clostridia</taxon>
        <taxon>Lachnospirales</taxon>
        <taxon>Natranaerovirgaceae</taxon>
        <taxon>Natranaerovirga</taxon>
    </lineage>
</organism>
<name>A0A4R1N5L0_9FIRM</name>
<dbReference type="InterPro" id="IPR011055">
    <property type="entry name" value="Dup_hybrid_motif"/>
</dbReference>